<evidence type="ECO:0000256" key="1">
    <source>
        <dbReference type="SAM" id="Phobius"/>
    </source>
</evidence>
<keyword evidence="1" id="KW-0812">Transmembrane</keyword>
<reference evidence="2" key="2">
    <citation type="journal article" date="2021" name="PeerJ">
        <title>Extensive microbial diversity within the chicken gut microbiome revealed by metagenomics and culture.</title>
        <authorList>
            <person name="Gilroy R."/>
            <person name="Ravi A."/>
            <person name="Getino M."/>
            <person name="Pursley I."/>
            <person name="Horton D.L."/>
            <person name="Alikhan N.F."/>
            <person name="Baker D."/>
            <person name="Gharbi K."/>
            <person name="Hall N."/>
            <person name="Watson M."/>
            <person name="Adriaenssens E.M."/>
            <person name="Foster-Nyarko E."/>
            <person name="Jarju S."/>
            <person name="Secka A."/>
            <person name="Antonio M."/>
            <person name="Oren A."/>
            <person name="Chaudhuri R.R."/>
            <person name="La Ragione R."/>
            <person name="Hildebrand F."/>
            <person name="Pallen M.J."/>
        </authorList>
    </citation>
    <scope>NUCLEOTIDE SEQUENCE</scope>
    <source>
        <strain evidence="2">11159</strain>
    </source>
</reference>
<organism evidence="2 3">
    <name type="scientific">Candidatus Onthovivens merdipullorum</name>
    <dbReference type="NCBI Taxonomy" id="2840889"/>
    <lineage>
        <taxon>Bacteria</taxon>
        <taxon>Bacillati</taxon>
        <taxon>Bacillota</taxon>
        <taxon>Bacilli</taxon>
        <taxon>Bacillales</taxon>
        <taxon>Candidatus Onthovivens</taxon>
    </lineage>
</organism>
<dbReference type="AlphaFoldDB" id="A0A9D9DGL1"/>
<protein>
    <submittedName>
        <fullName evidence="2">Uncharacterized protein</fullName>
    </submittedName>
</protein>
<name>A0A9D9DGL1_9BACL</name>
<reference evidence="2" key="1">
    <citation type="submission" date="2020-10" db="EMBL/GenBank/DDBJ databases">
        <authorList>
            <person name="Gilroy R."/>
        </authorList>
    </citation>
    <scope>NUCLEOTIDE SEQUENCE</scope>
    <source>
        <strain evidence="2">11159</strain>
    </source>
</reference>
<evidence type="ECO:0000313" key="3">
    <source>
        <dbReference type="Proteomes" id="UP000823613"/>
    </source>
</evidence>
<sequence length="307" mass="34964">MENNIKKEKKKIFKKPSKRTLCTILGVVFSISIGTLIGYLVAVEVSPKGNDYSNLNENTLTDDVSKLYQDYIDKPKDILSYSPNDLANIAIYKYSQQSYTESIITGSANSMGVTQKTYGRSYKNKDSAFNESISESSFVKVAKRFYGNGDEVDIYNGNIEKNDQGISASYQDKEEFTSESYKDTWGKSFKEPVIYIISEKTTLETSKVTKEEDGNYLISLDLDPQTSVVNYVKQMVQMSGLDEAPEFIDVHLEFTIDSSLNLIELNVKETYYVWMVVKSKTEATLKEEYKVLDKESKIPSIDEKIYY</sequence>
<proteinExistence type="predicted"/>
<evidence type="ECO:0000313" key="2">
    <source>
        <dbReference type="EMBL" id="MBO8427098.1"/>
    </source>
</evidence>
<feature type="transmembrane region" description="Helical" evidence="1">
    <location>
        <begin position="21"/>
        <end position="42"/>
    </location>
</feature>
<keyword evidence="1" id="KW-0472">Membrane</keyword>
<dbReference type="EMBL" id="JADIMY010000015">
    <property type="protein sequence ID" value="MBO8427098.1"/>
    <property type="molecule type" value="Genomic_DNA"/>
</dbReference>
<gene>
    <name evidence="2" type="ORF">IAC58_00860</name>
</gene>
<dbReference type="Proteomes" id="UP000823613">
    <property type="component" value="Unassembled WGS sequence"/>
</dbReference>
<keyword evidence="1" id="KW-1133">Transmembrane helix</keyword>
<accession>A0A9D9DGL1</accession>
<comment type="caution">
    <text evidence="2">The sequence shown here is derived from an EMBL/GenBank/DDBJ whole genome shotgun (WGS) entry which is preliminary data.</text>
</comment>